<dbReference type="FunFam" id="1.10.510.10:FF:001725">
    <property type="entry name" value="Kinase like protein"/>
    <property type="match status" value="1"/>
</dbReference>
<evidence type="ECO:0000256" key="3">
    <source>
        <dbReference type="ARBA" id="ARBA00022679"/>
    </source>
</evidence>
<evidence type="ECO:0000256" key="2">
    <source>
        <dbReference type="ARBA" id="ARBA00022527"/>
    </source>
</evidence>
<keyword evidence="3" id="KW-0808">Transferase</keyword>
<dbReference type="PANTHER" id="PTHR44167">
    <property type="entry name" value="OVARIAN-SPECIFIC SERINE/THREONINE-PROTEIN KINASE LOK-RELATED"/>
    <property type="match status" value="1"/>
</dbReference>
<evidence type="ECO:0000313" key="9">
    <source>
        <dbReference type="EMBL" id="ONK73463.1"/>
    </source>
</evidence>
<gene>
    <name evidence="9" type="ORF">A4U43_C04F31780</name>
</gene>
<feature type="region of interest" description="Disordered" evidence="7">
    <location>
        <begin position="541"/>
        <end position="641"/>
    </location>
</feature>
<dbReference type="InterPro" id="IPR008271">
    <property type="entry name" value="Ser/Thr_kinase_AS"/>
</dbReference>
<feature type="region of interest" description="Disordered" evidence="7">
    <location>
        <begin position="355"/>
        <end position="384"/>
    </location>
</feature>
<dbReference type="FunFam" id="1.10.510.10:FF:001893">
    <property type="entry name" value="Probable serine/threonine-protein kinase DDB_G0291918"/>
    <property type="match status" value="1"/>
</dbReference>
<evidence type="ECO:0000256" key="4">
    <source>
        <dbReference type="ARBA" id="ARBA00022741"/>
    </source>
</evidence>
<dbReference type="GO" id="GO:0044773">
    <property type="term" value="P:mitotic DNA damage checkpoint signaling"/>
    <property type="evidence" value="ECO:0007669"/>
    <property type="project" value="TreeGrafter"/>
</dbReference>
<dbReference type="EC" id="2.7.11.1" evidence="1"/>
<dbReference type="PROSITE" id="PS50011">
    <property type="entry name" value="PROTEIN_KINASE_DOM"/>
    <property type="match status" value="1"/>
</dbReference>
<keyword evidence="2" id="KW-0723">Serine/threonine-protein kinase</keyword>
<dbReference type="GO" id="GO:0004674">
    <property type="term" value="F:protein serine/threonine kinase activity"/>
    <property type="evidence" value="ECO:0007669"/>
    <property type="project" value="UniProtKB-KW"/>
</dbReference>
<sequence length="889" mass="99275">MYARKRKLRPVEAGLVGPSAKRRLIWSSERDVEEVTSDDQFGNHSCSMTVTRVHANIADTSANSLSAVVASNLSTGLASTPSILRDNIFCPISETKNVNHSRGGEIGNWDNVHEMTLGQESQDDSLPIFVQKELCDNTQVMTVQQKFLELFGYDDDDPLDFVPSAAYVDTDGRLQIHEPGSLLDKPTDVPLLWMETLGEDSCIVSASPSAFRYEVNPVSSKFQGANNDINGPSIEIGSLAGQVARRDEHTVATEVNYCGTGGILFQMDASMREEKKSALEVHYTPELECRAESLLAEPGTNLEQQRLLSEKPISKEGVSLMIGCQRPNQKSCIRRNGSSPKCEQDKRTEKGALTKEKMRRSCPINASSKENRQDTTKISKTGSESKLLPNFDSFVIEEEEGSGGYGTVYRARRKEDGKIFAVKCPHPNAHSHHVHNELKMLERFGGRNFVIQYEGSFKSGQSECFVLEHVEHDRPEVLKKEIDIFELQWYGYCMFRALTSLHKQGIVHRDVKPGNFLFSRKLSKGYLIDFNLASDLHQKYSKGSRSENTSSKNCDPLSLSTPKSTLHDQTGNSIKSRVLSNIPKEVDKDSRKVSLKNMKKESSKREIETFHRIDSSSKYGSQAADSGVTSTKDPTSTRTHSADRLKHPIIPYKGRKELLNFVQEAMQSPSHKKATGPSSQRKRVAAPLGKMNSKLMILTPMPLHSGGNAVAGAGMFNRGNGKHKREGPCVGTKGFRAPEVLFKSCHQSCKVDVWSAGVTLLYLIIGKIPFGGDPEQNIKEIAKLRGSEDLWEVAKLHNCESSFPTDLLDVRFLKTTELRDWCAMNTKRTDFLEQVPQSLFDLIDRCLTVNPRRRITAEEALMHSFFTPCHESLRKQRLLRRTNGSEPGS</sequence>
<evidence type="ECO:0000256" key="6">
    <source>
        <dbReference type="ARBA" id="ARBA00022840"/>
    </source>
</evidence>
<dbReference type="GO" id="GO:0005634">
    <property type="term" value="C:nucleus"/>
    <property type="evidence" value="ECO:0007669"/>
    <property type="project" value="TreeGrafter"/>
</dbReference>
<name>A0A5P1F6T8_ASPOF</name>
<accession>A0A5P1F6T8</accession>
<evidence type="ECO:0000313" key="10">
    <source>
        <dbReference type="Proteomes" id="UP000243459"/>
    </source>
</evidence>
<dbReference type="SMART" id="SM00220">
    <property type="entry name" value="S_TKc"/>
    <property type="match status" value="1"/>
</dbReference>
<protein>
    <recommendedName>
        <fullName evidence="1">non-specific serine/threonine protein kinase</fullName>
        <ecNumber evidence="1">2.7.11.1</ecNumber>
    </recommendedName>
</protein>
<dbReference type="InterPro" id="IPR000719">
    <property type="entry name" value="Prot_kinase_dom"/>
</dbReference>
<dbReference type="SUPFAM" id="SSF56112">
    <property type="entry name" value="Protein kinase-like (PK-like)"/>
    <property type="match status" value="1"/>
</dbReference>
<dbReference type="GO" id="GO:0005524">
    <property type="term" value="F:ATP binding"/>
    <property type="evidence" value="ECO:0007669"/>
    <property type="project" value="UniProtKB-KW"/>
</dbReference>
<reference evidence="10" key="1">
    <citation type="journal article" date="2017" name="Nat. Commun.">
        <title>The asparagus genome sheds light on the origin and evolution of a young Y chromosome.</title>
        <authorList>
            <person name="Harkess A."/>
            <person name="Zhou J."/>
            <person name="Xu C."/>
            <person name="Bowers J.E."/>
            <person name="Van der Hulst R."/>
            <person name="Ayyampalayam S."/>
            <person name="Mercati F."/>
            <person name="Riccardi P."/>
            <person name="McKain M.R."/>
            <person name="Kakrana A."/>
            <person name="Tang H."/>
            <person name="Ray J."/>
            <person name="Groenendijk J."/>
            <person name="Arikit S."/>
            <person name="Mathioni S.M."/>
            <person name="Nakano M."/>
            <person name="Shan H."/>
            <person name="Telgmann-Rauber A."/>
            <person name="Kanno A."/>
            <person name="Yue Z."/>
            <person name="Chen H."/>
            <person name="Li W."/>
            <person name="Chen Y."/>
            <person name="Xu X."/>
            <person name="Zhang Y."/>
            <person name="Luo S."/>
            <person name="Chen H."/>
            <person name="Gao J."/>
            <person name="Mao Z."/>
            <person name="Pires J.C."/>
            <person name="Luo M."/>
            <person name="Kudrna D."/>
            <person name="Wing R.A."/>
            <person name="Meyers B.C."/>
            <person name="Yi K."/>
            <person name="Kong H."/>
            <person name="Lavrijsen P."/>
            <person name="Sunseri F."/>
            <person name="Falavigna A."/>
            <person name="Ye Y."/>
            <person name="Leebens-Mack J.H."/>
            <person name="Chen G."/>
        </authorList>
    </citation>
    <scope>NUCLEOTIDE SEQUENCE [LARGE SCALE GENOMIC DNA]</scope>
    <source>
        <strain evidence="10">cv. DH0086</strain>
    </source>
</reference>
<feature type="compositionally biased region" description="Polar residues" evidence="7">
    <location>
        <begin position="616"/>
        <end position="639"/>
    </location>
</feature>
<evidence type="ECO:0000259" key="8">
    <source>
        <dbReference type="PROSITE" id="PS50011"/>
    </source>
</evidence>
<feature type="compositionally biased region" description="Basic and acidic residues" evidence="7">
    <location>
        <begin position="584"/>
        <end position="615"/>
    </location>
</feature>
<keyword evidence="10" id="KW-1185">Reference proteome</keyword>
<keyword evidence="5" id="KW-0418">Kinase</keyword>
<evidence type="ECO:0000256" key="7">
    <source>
        <dbReference type="SAM" id="MobiDB-lite"/>
    </source>
</evidence>
<keyword evidence="4" id="KW-0547">Nucleotide-binding</keyword>
<proteinExistence type="predicted"/>
<evidence type="ECO:0000256" key="5">
    <source>
        <dbReference type="ARBA" id="ARBA00022777"/>
    </source>
</evidence>
<dbReference type="AlphaFoldDB" id="A0A5P1F6T8"/>
<organism evidence="9 10">
    <name type="scientific">Asparagus officinalis</name>
    <name type="common">Garden asparagus</name>
    <dbReference type="NCBI Taxonomy" id="4686"/>
    <lineage>
        <taxon>Eukaryota</taxon>
        <taxon>Viridiplantae</taxon>
        <taxon>Streptophyta</taxon>
        <taxon>Embryophyta</taxon>
        <taxon>Tracheophyta</taxon>
        <taxon>Spermatophyta</taxon>
        <taxon>Magnoliopsida</taxon>
        <taxon>Liliopsida</taxon>
        <taxon>Asparagales</taxon>
        <taxon>Asparagaceae</taxon>
        <taxon>Asparagoideae</taxon>
        <taxon>Asparagus</taxon>
    </lineage>
</organism>
<dbReference type="Gramene" id="ONK73463">
    <property type="protein sequence ID" value="ONK73463"/>
    <property type="gene ID" value="A4U43_C04F31780"/>
</dbReference>
<dbReference type="Gene3D" id="1.10.510.10">
    <property type="entry name" value="Transferase(Phosphotransferase) domain 1"/>
    <property type="match status" value="2"/>
</dbReference>
<dbReference type="PANTHER" id="PTHR44167:SF23">
    <property type="entry name" value="CDC7 KINASE, ISOFORM A-RELATED"/>
    <property type="match status" value="1"/>
</dbReference>
<feature type="domain" description="Protein kinase" evidence="8">
    <location>
        <begin position="394"/>
        <end position="866"/>
    </location>
</feature>
<dbReference type="Proteomes" id="UP000243459">
    <property type="component" value="Chromosome 4"/>
</dbReference>
<dbReference type="EMBL" id="CM007384">
    <property type="protein sequence ID" value="ONK73463.1"/>
    <property type="molecule type" value="Genomic_DNA"/>
</dbReference>
<evidence type="ECO:0000256" key="1">
    <source>
        <dbReference type="ARBA" id="ARBA00012513"/>
    </source>
</evidence>
<dbReference type="Pfam" id="PF00069">
    <property type="entry name" value="Pkinase"/>
    <property type="match status" value="2"/>
</dbReference>
<dbReference type="PROSITE" id="PS00108">
    <property type="entry name" value="PROTEIN_KINASE_ST"/>
    <property type="match status" value="1"/>
</dbReference>
<keyword evidence="6" id="KW-0067">ATP-binding</keyword>
<dbReference type="InterPro" id="IPR011009">
    <property type="entry name" value="Kinase-like_dom_sf"/>
</dbReference>
<feature type="compositionally biased region" description="Polar residues" evidence="7">
    <location>
        <begin position="541"/>
        <end position="579"/>
    </location>
</feature>